<dbReference type="PROSITE" id="PS51257">
    <property type="entry name" value="PROKAR_LIPOPROTEIN"/>
    <property type="match status" value="1"/>
</dbReference>
<proteinExistence type="predicted"/>
<dbReference type="EMBL" id="JBHTKL010000006">
    <property type="protein sequence ID" value="MFD1020886.1"/>
    <property type="molecule type" value="Genomic_DNA"/>
</dbReference>
<evidence type="ECO:0000313" key="2">
    <source>
        <dbReference type="Proteomes" id="UP001596990"/>
    </source>
</evidence>
<accession>A0ABW3L6D5</accession>
<comment type="caution">
    <text evidence="1">The sequence shown here is derived from an EMBL/GenBank/DDBJ whole genome shotgun (WGS) entry which is preliminary data.</text>
</comment>
<name>A0ABW3L6D5_9BACI</name>
<evidence type="ECO:0000313" key="1">
    <source>
        <dbReference type="EMBL" id="MFD1020886.1"/>
    </source>
</evidence>
<keyword evidence="2" id="KW-1185">Reference proteome</keyword>
<sequence length="192" mass="21281">MKYTYLIVMCCSLIIVLAGCEYSGAKTEKSSSTKTITILDDSNDADDSQSSIEISKYLQGELERRGIAVDLTDNADVINIGEKLIFRIDEDKVAPKETITSQYEDGNYARILFEVPNSNIKEFSLIKSLSANLEKDYPGISRGIQINKDIGKEQSQNTLSIYIGGEESTVEEKMNTINILVDKIANVLPVKP</sequence>
<dbReference type="Proteomes" id="UP001596990">
    <property type="component" value="Unassembled WGS sequence"/>
</dbReference>
<protein>
    <submittedName>
        <fullName evidence="1">Stage II sporulation protein P</fullName>
    </submittedName>
</protein>
<reference evidence="2" key="1">
    <citation type="journal article" date="2019" name="Int. J. Syst. Evol. Microbiol.">
        <title>The Global Catalogue of Microorganisms (GCM) 10K type strain sequencing project: providing services to taxonomists for standard genome sequencing and annotation.</title>
        <authorList>
            <consortium name="The Broad Institute Genomics Platform"/>
            <consortium name="The Broad Institute Genome Sequencing Center for Infectious Disease"/>
            <person name="Wu L."/>
            <person name="Ma J."/>
        </authorList>
    </citation>
    <scope>NUCLEOTIDE SEQUENCE [LARGE SCALE GENOMIC DNA]</scope>
    <source>
        <strain evidence="2">CCUG 56607</strain>
    </source>
</reference>
<dbReference type="RefSeq" id="WP_386063350.1">
    <property type="nucleotide sequence ID" value="NZ_JBHTKL010000006.1"/>
</dbReference>
<dbReference type="Pfam" id="PF07454">
    <property type="entry name" value="SpoIIP"/>
    <property type="match status" value="1"/>
</dbReference>
<organism evidence="1 2">
    <name type="scientific">Thalassobacillus hwangdonensis</name>
    <dbReference type="NCBI Taxonomy" id="546108"/>
    <lineage>
        <taxon>Bacteria</taxon>
        <taxon>Bacillati</taxon>
        <taxon>Bacillota</taxon>
        <taxon>Bacilli</taxon>
        <taxon>Bacillales</taxon>
        <taxon>Bacillaceae</taxon>
        <taxon>Thalassobacillus</taxon>
    </lineage>
</organism>
<dbReference type="InterPro" id="IPR010897">
    <property type="entry name" value="Spore_II_P"/>
</dbReference>
<gene>
    <name evidence="1" type="ORF">ACFQ2J_16985</name>
</gene>